<protein>
    <submittedName>
        <fullName evidence="2">Uncharacterized protein</fullName>
    </submittedName>
</protein>
<accession>A0AAV7NX30</accession>
<gene>
    <name evidence="2" type="ORF">NDU88_008792</name>
</gene>
<sequence>MAPPCRCTGSLPRHWGPSGPQRLTAPGARLTSVSEGVAQQGLNNRIAKEVEGWLGALQPLCSPGALPSLGRCRTLVRGSTGIERPHPLRHSPVTASAGRASKTCHSVGPSPPPSGEAAQEVRDAGDTLCFPTWAARGAELSSQAAISSGDQTTPFCFPLLRCTLETTE</sequence>
<proteinExistence type="predicted"/>
<organism evidence="2 3">
    <name type="scientific">Pleurodeles waltl</name>
    <name type="common">Iberian ribbed newt</name>
    <dbReference type="NCBI Taxonomy" id="8319"/>
    <lineage>
        <taxon>Eukaryota</taxon>
        <taxon>Metazoa</taxon>
        <taxon>Chordata</taxon>
        <taxon>Craniata</taxon>
        <taxon>Vertebrata</taxon>
        <taxon>Euteleostomi</taxon>
        <taxon>Amphibia</taxon>
        <taxon>Batrachia</taxon>
        <taxon>Caudata</taxon>
        <taxon>Salamandroidea</taxon>
        <taxon>Salamandridae</taxon>
        <taxon>Pleurodelinae</taxon>
        <taxon>Pleurodeles</taxon>
    </lineage>
</organism>
<name>A0AAV7NX30_PLEWA</name>
<evidence type="ECO:0000313" key="2">
    <source>
        <dbReference type="EMBL" id="KAJ1120630.1"/>
    </source>
</evidence>
<dbReference type="EMBL" id="JANPWB010000012">
    <property type="protein sequence ID" value="KAJ1120630.1"/>
    <property type="molecule type" value="Genomic_DNA"/>
</dbReference>
<evidence type="ECO:0000313" key="3">
    <source>
        <dbReference type="Proteomes" id="UP001066276"/>
    </source>
</evidence>
<dbReference type="Proteomes" id="UP001066276">
    <property type="component" value="Chromosome 8"/>
</dbReference>
<dbReference type="AlphaFoldDB" id="A0AAV7NX30"/>
<feature type="region of interest" description="Disordered" evidence="1">
    <location>
        <begin position="81"/>
        <end position="122"/>
    </location>
</feature>
<comment type="caution">
    <text evidence="2">The sequence shown here is derived from an EMBL/GenBank/DDBJ whole genome shotgun (WGS) entry which is preliminary data.</text>
</comment>
<feature type="region of interest" description="Disordered" evidence="1">
    <location>
        <begin position="1"/>
        <end position="21"/>
    </location>
</feature>
<keyword evidence="3" id="KW-1185">Reference proteome</keyword>
<evidence type="ECO:0000256" key="1">
    <source>
        <dbReference type="SAM" id="MobiDB-lite"/>
    </source>
</evidence>
<reference evidence="2" key="1">
    <citation type="journal article" date="2022" name="bioRxiv">
        <title>Sequencing and chromosome-scale assembly of the giantPleurodeles waltlgenome.</title>
        <authorList>
            <person name="Brown T."/>
            <person name="Elewa A."/>
            <person name="Iarovenko S."/>
            <person name="Subramanian E."/>
            <person name="Araus A.J."/>
            <person name="Petzold A."/>
            <person name="Susuki M."/>
            <person name="Suzuki K.-i.T."/>
            <person name="Hayashi T."/>
            <person name="Toyoda A."/>
            <person name="Oliveira C."/>
            <person name="Osipova E."/>
            <person name="Leigh N.D."/>
            <person name="Simon A."/>
            <person name="Yun M.H."/>
        </authorList>
    </citation>
    <scope>NUCLEOTIDE SEQUENCE</scope>
    <source>
        <strain evidence="2">20211129_DDA</strain>
        <tissue evidence="2">Liver</tissue>
    </source>
</reference>